<dbReference type="EMBL" id="CM037621">
    <property type="protein sequence ID" value="KAH8001453.1"/>
    <property type="molecule type" value="Genomic_DNA"/>
</dbReference>
<keyword evidence="2" id="KW-1185">Reference proteome</keyword>
<organism evidence="1 2">
    <name type="scientific">Sphaerodactylus townsendi</name>
    <dbReference type="NCBI Taxonomy" id="933632"/>
    <lineage>
        <taxon>Eukaryota</taxon>
        <taxon>Metazoa</taxon>
        <taxon>Chordata</taxon>
        <taxon>Craniata</taxon>
        <taxon>Vertebrata</taxon>
        <taxon>Euteleostomi</taxon>
        <taxon>Lepidosauria</taxon>
        <taxon>Squamata</taxon>
        <taxon>Bifurcata</taxon>
        <taxon>Gekkota</taxon>
        <taxon>Sphaerodactylidae</taxon>
        <taxon>Sphaerodactylus</taxon>
    </lineage>
</organism>
<evidence type="ECO:0000313" key="2">
    <source>
        <dbReference type="Proteomes" id="UP000827872"/>
    </source>
</evidence>
<reference evidence="1" key="1">
    <citation type="submission" date="2021-08" db="EMBL/GenBank/DDBJ databases">
        <title>The first chromosome-level gecko genome reveals the dynamic sex chromosomes of Neotropical dwarf geckos (Sphaerodactylidae: Sphaerodactylus).</title>
        <authorList>
            <person name="Pinto B.J."/>
            <person name="Keating S.E."/>
            <person name="Gamble T."/>
        </authorList>
    </citation>
    <scope>NUCLEOTIDE SEQUENCE</scope>
    <source>
        <strain evidence="1">TG3544</strain>
    </source>
</reference>
<accession>A0ACB8F871</accession>
<gene>
    <name evidence="1" type="ORF">K3G42_007915</name>
</gene>
<proteinExistence type="predicted"/>
<name>A0ACB8F871_9SAUR</name>
<comment type="caution">
    <text evidence="1">The sequence shown here is derived from an EMBL/GenBank/DDBJ whole genome shotgun (WGS) entry which is preliminary data.</text>
</comment>
<evidence type="ECO:0000313" key="1">
    <source>
        <dbReference type="EMBL" id="KAH8001453.1"/>
    </source>
</evidence>
<dbReference type="Proteomes" id="UP000827872">
    <property type="component" value="Linkage Group LG08"/>
</dbReference>
<protein>
    <submittedName>
        <fullName evidence="1">Uncharacterized protein</fullName>
    </submittedName>
</protein>
<sequence>MLVSPEAGRVNAVFEMVLLHFYRLFGEHSVNKQTLSFKIRQHSVFHTFPFYTLCGEHRKANPLTPFLSHSLESLFHQGHPQKSCTSTNTVFTCSFGEHCVNKQTLSFKISQHSVF</sequence>